<sequence>MDVLDSLDPKERKKILKELKKQRRKQKSKEIEPNEGHKKKRTKKKRQKMGKQEEKVFGYTNDDNPFGDSNLTQVFVWKKKKEKELNKGIITEDDIIKEQKKKREELHNEIMKVKKAREQREYEKKIWEEEKARLERQEGLAKVLEMNKKDHEFHLQQAKYRTHIRIKEGREHPIDKLYKSVTLDLRYDIDTQEPYKLFEVLDLSSLEQLSEEIKTFIELGDVHKSSWIQLQIICEDEIRRARFRMAQEDSLIQQNQSNNFENSNHENFLQMENSKNQSNPQFLGFRSGFEYGVHESVKNDILEAITDKTFTELDALQMEVEDHMNSDDVGDIEYWEAMHSLIKLYKAKAFLREKHEIKLRKRLSILYEILEKEQKEKKEKNIQNENLNENQNENQNENLNENLNGNQNENQNEDIYSDEEENANIEILEKKYNKYQQTKNHTEKTQESTTSEYEKDDLIKGFEEFIANEDLTEAKDTSEDKPLNPLTLGDEYNNLEENEEDDDDLFTDEIQLNQQTYSWDNKYRPRKPRYFNRIKTGYEWNSYNRIHYDGENPPPKTVQGYKFNIFYPDLIDKSKTPFYSVEKTNSPEISILRFHAGPPYEDVAFKIVNREWENSRRRGFKAFFDKGVFHLWFNFRRYFYRR</sequence>
<keyword evidence="8" id="KW-1185">Reference proteome</keyword>
<comment type="similarity">
    <text evidence="1">Belongs to the CACTIN family.</text>
</comment>
<dbReference type="PANTHER" id="PTHR21737:SF4">
    <property type="entry name" value="SPLICING FACTOR CACTIN"/>
    <property type="match status" value="1"/>
</dbReference>
<accession>A0A9Q0R885</accession>
<evidence type="ECO:0000256" key="3">
    <source>
        <dbReference type="SAM" id="Coils"/>
    </source>
</evidence>
<evidence type="ECO:0000256" key="2">
    <source>
        <dbReference type="ARBA" id="ARBA00034534"/>
    </source>
</evidence>
<dbReference type="OMA" id="HIDFWND"/>
<dbReference type="InterPro" id="IPR018816">
    <property type="entry name" value="Cactin_central"/>
</dbReference>
<evidence type="ECO:0000313" key="8">
    <source>
        <dbReference type="Proteomes" id="UP001149090"/>
    </source>
</evidence>
<gene>
    <name evidence="7" type="ORF">M0811_01775</name>
</gene>
<feature type="compositionally biased region" description="Basic residues" evidence="4">
    <location>
        <begin position="37"/>
        <end position="49"/>
    </location>
</feature>
<reference evidence="7" key="1">
    <citation type="submission" date="2022-10" db="EMBL/GenBank/DDBJ databases">
        <title>Novel sulphate-reducing endosymbionts in the free-living metamonad Anaeramoeba.</title>
        <authorList>
            <person name="Jerlstrom-Hultqvist J."/>
            <person name="Cepicka I."/>
            <person name="Gallot-Lavallee L."/>
            <person name="Salas-Leiva D."/>
            <person name="Curtis B.A."/>
            <person name="Zahonova K."/>
            <person name="Pipaliya S."/>
            <person name="Dacks J."/>
            <person name="Roger A.J."/>
        </authorList>
    </citation>
    <scope>NUCLEOTIDE SEQUENCE</scope>
    <source>
        <strain evidence="7">BMAN</strain>
    </source>
</reference>
<dbReference type="InterPro" id="IPR019134">
    <property type="entry name" value="Cactin_C"/>
</dbReference>
<dbReference type="GO" id="GO:0045292">
    <property type="term" value="P:mRNA cis splicing, via spliceosome"/>
    <property type="evidence" value="ECO:0007669"/>
    <property type="project" value="TreeGrafter"/>
</dbReference>
<dbReference type="GO" id="GO:0005737">
    <property type="term" value="C:cytoplasm"/>
    <property type="evidence" value="ECO:0007669"/>
    <property type="project" value="TreeGrafter"/>
</dbReference>
<dbReference type="Pfam" id="PF09732">
    <property type="entry name" value="CactinC_cactus"/>
    <property type="match status" value="1"/>
</dbReference>
<feature type="domain" description="Splicing factor Cactin C-terminal" evidence="5">
    <location>
        <begin position="519"/>
        <end position="642"/>
    </location>
</feature>
<name>A0A9Q0R885_ANAIG</name>
<feature type="region of interest" description="Disordered" evidence="4">
    <location>
        <begin position="19"/>
        <end position="63"/>
    </location>
</feature>
<dbReference type="EMBL" id="JAPDFW010000092">
    <property type="protein sequence ID" value="KAJ5070794.1"/>
    <property type="molecule type" value="Genomic_DNA"/>
</dbReference>
<feature type="region of interest" description="Disordered" evidence="4">
    <location>
        <begin position="375"/>
        <end position="411"/>
    </location>
</feature>
<dbReference type="PANTHER" id="PTHR21737">
    <property type="entry name" value="POLYGLUTAMINE BINDING PROTEIN 1/MARVEL MEMBRANE-ASSOCIATING DOMAIN CONTAINING 3"/>
    <property type="match status" value="1"/>
</dbReference>
<protein>
    <recommendedName>
        <fullName evidence="2">Splicing factor Cactin</fullName>
    </recommendedName>
</protein>
<proteinExistence type="inferred from homology"/>
<evidence type="ECO:0000256" key="1">
    <source>
        <dbReference type="ARBA" id="ARBA00006895"/>
    </source>
</evidence>
<dbReference type="SMART" id="SM01050">
    <property type="entry name" value="CactinC_cactus"/>
    <property type="match status" value="1"/>
</dbReference>
<dbReference type="OrthoDB" id="265955at2759"/>
<feature type="region of interest" description="Disordered" evidence="4">
    <location>
        <begin position="473"/>
        <end position="492"/>
    </location>
</feature>
<evidence type="ECO:0000259" key="6">
    <source>
        <dbReference type="Pfam" id="PF10312"/>
    </source>
</evidence>
<evidence type="ECO:0000313" key="7">
    <source>
        <dbReference type="EMBL" id="KAJ5070794.1"/>
    </source>
</evidence>
<dbReference type="Proteomes" id="UP001149090">
    <property type="component" value="Unassembled WGS sequence"/>
</dbReference>
<feature type="compositionally biased region" description="Basic and acidic residues" evidence="4">
    <location>
        <begin position="473"/>
        <end position="482"/>
    </location>
</feature>
<organism evidence="7 8">
    <name type="scientific">Anaeramoeba ignava</name>
    <name type="common">Anaerobic marine amoeba</name>
    <dbReference type="NCBI Taxonomy" id="1746090"/>
    <lineage>
        <taxon>Eukaryota</taxon>
        <taxon>Metamonada</taxon>
        <taxon>Anaeramoebidae</taxon>
        <taxon>Anaeramoeba</taxon>
    </lineage>
</organism>
<evidence type="ECO:0000259" key="5">
    <source>
        <dbReference type="Pfam" id="PF09732"/>
    </source>
</evidence>
<dbReference type="Pfam" id="PF10312">
    <property type="entry name" value="Cactin_mid"/>
    <property type="match status" value="2"/>
</dbReference>
<feature type="compositionally biased region" description="Low complexity" evidence="4">
    <location>
        <begin position="383"/>
        <end position="410"/>
    </location>
</feature>
<dbReference type="AlphaFoldDB" id="A0A9Q0R885"/>
<feature type="coiled-coil region" evidence="3">
    <location>
        <begin position="96"/>
        <end position="137"/>
    </location>
</feature>
<keyword evidence="3" id="KW-0175">Coiled coil</keyword>
<feature type="domain" description="Splicing factor cactin central" evidence="6">
    <location>
        <begin position="287"/>
        <end position="355"/>
    </location>
</feature>
<dbReference type="GO" id="GO:0005681">
    <property type="term" value="C:spliceosomal complex"/>
    <property type="evidence" value="ECO:0007669"/>
    <property type="project" value="TreeGrafter"/>
</dbReference>
<evidence type="ECO:0000256" key="4">
    <source>
        <dbReference type="SAM" id="MobiDB-lite"/>
    </source>
</evidence>
<feature type="domain" description="Splicing factor cactin central" evidence="6">
    <location>
        <begin position="140"/>
        <end position="261"/>
    </location>
</feature>
<comment type="caution">
    <text evidence="7">The sequence shown here is derived from an EMBL/GenBank/DDBJ whole genome shotgun (WGS) entry which is preliminary data.</text>
</comment>